<dbReference type="GO" id="GO:0000981">
    <property type="term" value="F:DNA-binding transcription factor activity, RNA polymerase II-specific"/>
    <property type="evidence" value="ECO:0007669"/>
    <property type="project" value="InterPro"/>
</dbReference>
<name>A0A401KGH3_ASPAW</name>
<dbReference type="InterPro" id="IPR021858">
    <property type="entry name" value="Fun_TF"/>
</dbReference>
<protein>
    <submittedName>
        <fullName evidence="7">Acriflavine sensitivity control protein acr-2</fullName>
    </submittedName>
</protein>
<evidence type="ECO:0000313" key="7">
    <source>
        <dbReference type="EMBL" id="GCB18326.1"/>
    </source>
</evidence>
<dbReference type="Pfam" id="PF00172">
    <property type="entry name" value="Zn_clus"/>
    <property type="match status" value="1"/>
</dbReference>
<keyword evidence="3" id="KW-0804">Transcription</keyword>
<dbReference type="GO" id="GO:0008270">
    <property type="term" value="F:zinc ion binding"/>
    <property type="evidence" value="ECO:0007669"/>
    <property type="project" value="InterPro"/>
</dbReference>
<feature type="region of interest" description="Disordered" evidence="5">
    <location>
        <begin position="163"/>
        <end position="199"/>
    </location>
</feature>
<evidence type="ECO:0000256" key="5">
    <source>
        <dbReference type="SAM" id="MobiDB-lite"/>
    </source>
</evidence>
<gene>
    <name evidence="7" type="ORF">AAWM_01211</name>
</gene>
<dbReference type="PANTHER" id="PTHR38791">
    <property type="entry name" value="ZN(II)2CYS6 TRANSCRIPTION FACTOR (EUROFUNG)-RELATED-RELATED"/>
    <property type="match status" value="1"/>
</dbReference>
<evidence type="ECO:0000256" key="1">
    <source>
        <dbReference type="ARBA" id="ARBA00023015"/>
    </source>
</evidence>
<evidence type="ECO:0000313" key="8">
    <source>
        <dbReference type="Proteomes" id="UP000286921"/>
    </source>
</evidence>
<dbReference type="InterPro" id="IPR053175">
    <property type="entry name" value="DHMBA_Reg_Transcription_Factor"/>
</dbReference>
<comment type="caution">
    <text evidence="7">The sequence shown here is derived from an EMBL/GenBank/DDBJ whole genome shotgun (WGS) entry which is preliminary data.</text>
</comment>
<dbReference type="Gene3D" id="4.10.240.10">
    <property type="entry name" value="Zn(2)-C6 fungal-type DNA-binding domain"/>
    <property type="match status" value="1"/>
</dbReference>
<dbReference type="STRING" id="105351.A0A401KGH3"/>
<keyword evidence="8" id="KW-1185">Reference proteome</keyword>
<reference evidence="7 8" key="1">
    <citation type="submission" date="2016-09" db="EMBL/GenBank/DDBJ databases">
        <title>Aspergillus awamori IFM 58123T.</title>
        <authorList>
            <person name="Kusuya Y."/>
            <person name="Shimizu M."/>
            <person name="Takahashi H."/>
            <person name="Yaguchi T."/>
        </authorList>
    </citation>
    <scope>NUCLEOTIDE SEQUENCE [LARGE SCALE GENOMIC DNA]</scope>
    <source>
        <strain evidence="7 8">IFM 58123</strain>
    </source>
</reference>
<evidence type="ECO:0000256" key="3">
    <source>
        <dbReference type="ARBA" id="ARBA00023163"/>
    </source>
</evidence>
<feature type="region of interest" description="Disordered" evidence="5">
    <location>
        <begin position="677"/>
        <end position="704"/>
    </location>
</feature>
<sequence>MGMLDFSFGGTWIPLRRGSRSSSFSPPLPPLSLCPLTYFFFFLFSFFSLDRPAVLFVLLAAYSTPGRSALNVLGEAFPPTPPFRVVTSPNDGECPVAVTSLSARPRSEVMSKGCYTCRRRRIICDNGLPTCRKCRDAGKECLGYQKPLVWVKGGVASRGKMMGRSFNEVMRPSDLRRGDSSPSSSSNASPPSAADSPTQSIDISLCVPPNVSGIQGILEPTQSEDNDNQDTQVVLQRATPVSAPWGMVDPLFKDLSQLSRFYIVHFNQNLANYLTLYSETGNPYRDLIPLVGDSPLLAHVLAATGALHYAILASGDFSLTPWLSEGSPADRTSLSPEEVEKSVITSMSRRPSSKVYEHFLGLKQRALGRLSSDIQDPVLRNDNRTLAAITVLALMDAIESGDGAWKFHLEGAKKLLKGRQEQGASSPPQCLVKWLEDFAVDGILLIQLMGSTLARPGSLSKPFYTSSMGPAMLKRLEETSYVGCPAYLLEVILLIHAGLYFDPDVDPNSQPSMIFTSAFLSQDSNPLQSPGALLQHIQAFDPYAWAESMQSCYYLADLSMRTALATVFKGAVYLYASRVLSRPRPGAATIPNHFGLPSDHAEVADLIIRKIALIPIEDPHFKCLIWPTFIAGAECRDPVQRPFVLNKLRALYFNITSVNVRNAAWVLSLMWQKQDQKKAEKQQQQQRPTTDIHSHDDNNDDDDDFDWIQELDNSRIDWLFI</sequence>
<accession>A0A401KGH3</accession>
<dbReference type="Pfam" id="PF11951">
    <property type="entry name" value="Fungal_trans_2"/>
    <property type="match status" value="1"/>
</dbReference>
<feature type="compositionally biased region" description="Low complexity" evidence="5">
    <location>
        <begin position="180"/>
        <end position="197"/>
    </location>
</feature>
<dbReference type="Proteomes" id="UP000286921">
    <property type="component" value="Unassembled WGS sequence"/>
</dbReference>
<dbReference type="AlphaFoldDB" id="A0A401KGH3"/>
<keyword evidence="4" id="KW-0539">Nucleus</keyword>
<dbReference type="PANTHER" id="PTHR38791:SF11">
    <property type="entry name" value="ZN(II)2CYS6 TRANSCRIPTION FACTOR (EUROFUNG)"/>
    <property type="match status" value="1"/>
</dbReference>
<evidence type="ECO:0000256" key="4">
    <source>
        <dbReference type="ARBA" id="ARBA00023242"/>
    </source>
</evidence>
<dbReference type="InterPro" id="IPR036864">
    <property type="entry name" value="Zn2-C6_fun-type_DNA-bd_sf"/>
</dbReference>
<dbReference type="InterPro" id="IPR001138">
    <property type="entry name" value="Zn2Cys6_DnaBD"/>
</dbReference>
<feature type="domain" description="Zn(2)-C6 fungal-type" evidence="6">
    <location>
        <begin position="113"/>
        <end position="141"/>
    </location>
</feature>
<proteinExistence type="predicted"/>
<keyword evidence="2" id="KW-0238">DNA-binding</keyword>
<dbReference type="SMART" id="SM00066">
    <property type="entry name" value="GAL4"/>
    <property type="match status" value="1"/>
</dbReference>
<keyword evidence="1" id="KW-0805">Transcription regulation</keyword>
<dbReference type="PROSITE" id="PS00463">
    <property type="entry name" value="ZN2_CY6_FUNGAL_1"/>
    <property type="match status" value="1"/>
</dbReference>
<evidence type="ECO:0000256" key="2">
    <source>
        <dbReference type="ARBA" id="ARBA00023125"/>
    </source>
</evidence>
<organism evidence="7 8">
    <name type="scientific">Aspergillus awamori</name>
    <name type="common">Black koji mold</name>
    <dbReference type="NCBI Taxonomy" id="105351"/>
    <lineage>
        <taxon>Eukaryota</taxon>
        <taxon>Fungi</taxon>
        <taxon>Dikarya</taxon>
        <taxon>Ascomycota</taxon>
        <taxon>Pezizomycotina</taxon>
        <taxon>Eurotiomycetes</taxon>
        <taxon>Eurotiomycetidae</taxon>
        <taxon>Eurotiales</taxon>
        <taxon>Aspergillaceae</taxon>
        <taxon>Aspergillus</taxon>
    </lineage>
</organism>
<dbReference type="CDD" id="cd00067">
    <property type="entry name" value="GAL4"/>
    <property type="match status" value="1"/>
</dbReference>
<dbReference type="SUPFAM" id="SSF57701">
    <property type="entry name" value="Zn2/Cys6 DNA-binding domain"/>
    <property type="match status" value="1"/>
</dbReference>
<dbReference type="GO" id="GO:0003677">
    <property type="term" value="F:DNA binding"/>
    <property type="evidence" value="ECO:0007669"/>
    <property type="project" value="UniProtKB-KW"/>
</dbReference>
<dbReference type="EMBL" id="BDHI01000001">
    <property type="protein sequence ID" value="GCB18326.1"/>
    <property type="molecule type" value="Genomic_DNA"/>
</dbReference>
<evidence type="ECO:0000259" key="6">
    <source>
        <dbReference type="PROSITE" id="PS50048"/>
    </source>
</evidence>
<dbReference type="PROSITE" id="PS50048">
    <property type="entry name" value="ZN2_CY6_FUNGAL_2"/>
    <property type="match status" value="1"/>
</dbReference>